<sequence>MCLKAVRNCIRLGCFETLFWKNHHHLPQDGAPRKPGILEQCCIGAHRLNHRLTFIFAIIGIIFAIFYTCLFLHLNLPWFVVILPIIELISSILVLIGNMETRPWMYWPHFVWNFFLVVLFLLLCVVFLLGGLAYARRDDYAEKEAVGIFPEASRAEIYIYGLLIILGLFFHAVLAAVYVAFSYRDYIYMRDYLVNQRYNKEDGKVYPAMRPLEIVTQKGYYPQNLTQDTMSSSYDVYTPPLTVEDRQKIEEGHHVYYVPIKIERGDSHGKSFVDALTRKETLSDKFVKNTVLHPASEISKPHQQKF</sequence>
<organism evidence="2 3">
    <name type="scientific">Bursaphelenchus okinawaensis</name>
    <dbReference type="NCBI Taxonomy" id="465554"/>
    <lineage>
        <taxon>Eukaryota</taxon>
        <taxon>Metazoa</taxon>
        <taxon>Ecdysozoa</taxon>
        <taxon>Nematoda</taxon>
        <taxon>Chromadorea</taxon>
        <taxon>Rhabditida</taxon>
        <taxon>Tylenchina</taxon>
        <taxon>Tylenchomorpha</taxon>
        <taxon>Aphelenchoidea</taxon>
        <taxon>Aphelenchoididae</taxon>
        <taxon>Bursaphelenchus</taxon>
    </lineage>
</organism>
<dbReference type="EMBL" id="CAJFCW020000001">
    <property type="protein sequence ID" value="CAG9078271.1"/>
    <property type="molecule type" value="Genomic_DNA"/>
</dbReference>
<feature type="transmembrane region" description="Helical" evidence="1">
    <location>
        <begin position="157"/>
        <end position="181"/>
    </location>
</feature>
<reference evidence="2" key="1">
    <citation type="submission" date="2020-09" db="EMBL/GenBank/DDBJ databases">
        <authorList>
            <person name="Kikuchi T."/>
        </authorList>
    </citation>
    <scope>NUCLEOTIDE SEQUENCE</scope>
    <source>
        <strain evidence="2">SH1</strain>
    </source>
</reference>
<feature type="transmembrane region" description="Helical" evidence="1">
    <location>
        <begin position="110"/>
        <end position="134"/>
    </location>
</feature>
<keyword evidence="1" id="KW-0812">Transmembrane</keyword>
<dbReference type="Proteomes" id="UP000783686">
    <property type="component" value="Unassembled WGS sequence"/>
</dbReference>
<dbReference type="OrthoDB" id="10362671at2759"/>
<evidence type="ECO:0000256" key="1">
    <source>
        <dbReference type="SAM" id="Phobius"/>
    </source>
</evidence>
<keyword evidence="1" id="KW-0472">Membrane</keyword>
<protein>
    <submittedName>
        <fullName evidence="2">Uncharacterized protein</fullName>
    </submittedName>
</protein>
<feature type="transmembrane region" description="Helical" evidence="1">
    <location>
        <begin position="52"/>
        <end position="73"/>
    </location>
</feature>
<comment type="caution">
    <text evidence="2">The sequence shown here is derived from an EMBL/GenBank/DDBJ whole genome shotgun (WGS) entry which is preliminary data.</text>
</comment>
<gene>
    <name evidence="2" type="ORF">BOKJ2_LOCUS283</name>
</gene>
<keyword evidence="3" id="KW-1185">Reference proteome</keyword>
<dbReference type="EMBL" id="CAJFDH010000001">
    <property type="protein sequence ID" value="CAD5205599.1"/>
    <property type="molecule type" value="Genomic_DNA"/>
</dbReference>
<keyword evidence="1" id="KW-1133">Transmembrane helix</keyword>
<evidence type="ECO:0000313" key="3">
    <source>
        <dbReference type="Proteomes" id="UP000614601"/>
    </source>
</evidence>
<dbReference type="Proteomes" id="UP000614601">
    <property type="component" value="Unassembled WGS sequence"/>
</dbReference>
<proteinExistence type="predicted"/>
<name>A0A811JQP6_9BILA</name>
<feature type="transmembrane region" description="Helical" evidence="1">
    <location>
        <begin position="79"/>
        <end position="98"/>
    </location>
</feature>
<dbReference type="AlphaFoldDB" id="A0A811JQP6"/>
<accession>A0A811JQP6</accession>
<evidence type="ECO:0000313" key="2">
    <source>
        <dbReference type="EMBL" id="CAD5205599.1"/>
    </source>
</evidence>